<dbReference type="PROSITE" id="PS50181">
    <property type="entry name" value="FBOX"/>
    <property type="match status" value="1"/>
</dbReference>
<dbReference type="Pfam" id="PF12125">
    <property type="entry name" value="Beta-TrCP_D"/>
    <property type="match status" value="1"/>
</dbReference>
<dbReference type="AlphaFoldDB" id="A0AA88HAQ1"/>
<proteinExistence type="predicted"/>
<dbReference type="Gene3D" id="1.20.1280.50">
    <property type="match status" value="1"/>
</dbReference>
<evidence type="ECO:0000313" key="4">
    <source>
        <dbReference type="Proteomes" id="UP001187531"/>
    </source>
</evidence>
<dbReference type="InterPro" id="IPR050995">
    <property type="entry name" value="WD-F-box_domain-protein"/>
</dbReference>
<accession>A0AA88HAQ1</accession>
<feature type="non-terminal residue" evidence="3">
    <location>
        <position position="194"/>
    </location>
</feature>
<dbReference type="SUPFAM" id="SSF81383">
    <property type="entry name" value="F-box domain"/>
    <property type="match status" value="1"/>
</dbReference>
<protein>
    <recommendedName>
        <fullName evidence="2">F-box domain-containing protein</fullName>
    </recommendedName>
</protein>
<dbReference type="InterPro" id="IPR001810">
    <property type="entry name" value="F-box_dom"/>
</dbReference>
<dbReference type="SMART" id="SM01028">
    <property type="entry name" value="Beta-TrCP_D"/>
    <property type="match status" value="1"/>
</dbReference>
<dbReference type="SMART" id="SM00256">
    <property type="entry name" value="FBOX"/>
    <property type="match status" value="1"/>
</dbReference>
<dbReference type="Pfam" id="PF12937">
    <property type="entry name" value="F-box-like"/>
    <property type="match status" value="1"/>
</dbReference>
<dbReference type="PANTHER" id="PTHR14604">
    <property type="entry name" value="WD40 REPEAT PF20"/>
    <property type="match status" value="1"/>
</dbReference>
<evidence type="ECO:0000313" key="3">
    <source>
        <dbReference type="EMBL" id="KAK2703569.1"/>
    </source>
</evidence>
<keyword evidence="1" id="KW-0833">Ubl conjugation pathway</keyword>
<sequence length="194" mass="22530">MGSCWIGSKGDNVIYVNHISPMSVVPDTVTTILPTSKKRESSAKYEEDRAVCLKLFEGWPEGDQVEFVEQLLGRMCHYQHGHINTVLQPMLQRDFISLLPKKGLDHVAENILSYLDAESLRSAEQVCKEWRRVVAEGMLWKKLIERRVRTDSLWRGLSERKDWAKHLFKPKPGTSHPGHTFYRKLYPQIIRDIE</sequence>
<name>A0AA88HAQ1_ARTSF</name>
<gene>
    <name evidence="3" type="ORF">QYM36_018031</name>
</gene>
<dbReference type="InterPro" id="IPR036047">
    <property type="entry name" value="F-box-like_dom_sf"/>
</dbReference>
<keyword evidence="4" id="KW-1185">Reference proteome</keyword>
<dbReference type="GO" id="GO:0046983">
    <property type="term" value="F:protein dimerization activity"/>
    <property type="evidence" value="ECO:0007669"/>
    <property type="project" value="InterPro"/>
</dbReference>
<dbReference type="PANTHER" id="PTHR14604:SF4">
    <property type="entry name" value="F-BOX DOMAIN-CONTAINING PROTEIN"/>
    <property type="match status" value="1"/>
</dbReference>
<dbReference type="CDD" id="cd22130">
    <property type="entry name" value="F-box_FBXW1"/>
    <property type="match status" value="1"/>
</dbReference>
<dbReference type="Gene3D" id="6.10.250.1840">
    <property type="match status" value="1"/>
</dbReference>
<dbReference type="Proteomes" id="UP001187531">
    <property type="component" value="Unassembled WGS sequence"/>
</dbReference>
<comment type="caution">
    <text evidence="3">The sequence shown here is derived from an EMBL/GenBank/DDBJ whole genome shotgun (WGS) entry which is preliminary data.</text>
</comment>
<evidence type="ECO:0000256" key="1">
    <source>
        <dbReference type="ARBA" id="ARBA00022786"/>
    </source>
</evidence>
<dbReference type="EMBL" id="JAVRJZ010000088">
    <property type="protein sequence ID" value="KAK2703569.1"/>
    <property type="molecule type" value="Genomic_DNA"/>
</dbReference>
<evidence type="ECO:0000259" key="2">
    <source>
        <dbReference type="PROSITE" id="PS50181"/>
    </source>
</evidence>
<organism evidence="3 4">
    <name type="scientific">Artemia franciscana</name>
    <name type="common">Brine shrimp</name>
    <name type="synonym">Artemia sanfranciscana</name>
    <dbReference type="NCBI Taxonomy" id="6661"/>
    <lineage>
        <taxon>Eukaryota</taxon>
        <taxon>Metazoa</taxon>
        <taxon>Ecdysozoa</taxon>
        <taxon>Arthropoda</taxon>
        <taxon>Crustacea</taxon>
        <taxon>Branchiopoda</taxon>
        <taxon>Anostraca</taxon>
        <taxon>Artemiidae</taxon>
        <taxon>Artemia</taxon>
    </lineage>
</organism>
<feature type="domain" description="F-box" evidence="2">
    <location>
        <begin position="105"/>
        <end position="143"/>
    </location>
</feature>
<dbReference type="InterPro" id="IPR021977">
    <property type="entry name" value="Beta-TrCP_D"/>
</dbReference>
<reference evidence="3" key="1">
    <citation type="submission" date="2023-07" db="EMBL/GenBank/DDBJ databases">
        <title>Chromosome-level genome assembly of Artemia franciscana.</title>
        <authorList>
            <person name="Jo E."/>
        </authorList>
    </citation>
    <scope>NUCLEOTIDE SEQUENCE</scope>
    <source>
        <tissue evidence="3">Whole body</tissue>
    </source>
</reference>